<dbReference type="RefSeq" id="WP_149566506.1">
    <property type="nucleotide sequence ID" value="NZ_CP035807.1"/>
</dbReference>
<proteinExistence type="predicted"/>
<dbReference type="PANTHER" id="PTHR36194">
    <property type="entry name" value="S-LAYER-LIKE PROTEIN"/>
    <property type="match status" value="1"/>
</dbReference>
<dbReference type="EMBL" id="CP035807">
    <property type="protein sequence ID" value="QEN03246.1"/>
    <property type="molecule type" value="Genomic_DNA"/>
</dbReference>
<dbReference type="AlphaFoldDB" id="A0A5C1Q8N4"/>
<dbReference type="Proteomes" id="UP000323824">
    <property type="component" value="Chromosome"/>
</dbReference>
<dbReference type="KEGG" id="sper:EW093_00510"/>
<feature type="chain" id="PRO_5022988346" evidence="1">
    <location>
        <begin position="20"/>
        <end position="504"/>
    </location>
</feature>
<evidence type="ECO:0000259" key="2">
    <source>
        <dbReference type="Pfam" id="PF08308"/>
    </source>
</evidence>
<evidence type="ECO:0000256" key="1">
    <source>
        <dbReference type="SAM" id="SignalP"/>
    </source>
</evidence>
<feature type="signal peptide" evidence="1">
    <location>
        <begin position="1"/>
        <end position="19"/>
    </location>
</feature>
<evidence type="ECO:0000313" key="4">
    <source>
        <dbReference type="Proteomes" id="UP000323824"/>
    </source>
</evidence>
<dbReference type="Pfam" id="PF08308">
    <property type="entry name" value="PEGA"/>
    <property type="match status" value="1"/>
</dbReference>
<feature type="domain" description="PEGA" evidence="2">
    <location>
        <begin position="56"/>
        <end position="122"/>
    </location>
</feature>
<evidence type="ECO:0000313" key="3">
    <source>
        <dbReference type="EMBL" id="QEN03246.1"/>
    </source>
</evidence>
<dbReference type="PANTHER" id="PTHR36194:SF1">
    <property type="entry name" value="S-LAYER-LIKE PROTEIN"/>
    <property type="match status" value="1"/>
</dbReference>
<name>A0A5C1Q8N4_9SPIO</name>
<dbReference type="OrthoDB" id="9768004at2"/>
<reference evidence="3 4" key="2">
    <citation type="submission" date="2019-09" db="EMBL/GenBank/DDBJ databases">
        <title>Complete Genome Sequence and Methylome Analysis of free living Spirochaetas.</title>
        <authorList>
            <person name="Leshcheva N."/>
            <person name="Mikheeva N."/>
        </authorList>
    </citation>
    <scope>NUCLEOTIDE SEQUENCE [LARGE SCALE GENOMIC DNA]</scope>
    <source>
        <strain evidence="3 4">P</strain>
    </source>
</reference>
<keyword evidence="4" id="KW-1185">Reference proteome</keyword>
<reference evidence="3 4" key="1">
    <citation type="submission" date="2019-02" db="EMBL/GenBank/DDBJ databases">
        <authorList>
            <person name="Fomenkov A."/>
            <person name="Dubinina G."/>
            <person name="Grabovich M."/>
            <person name="Vincze T."/>
            <person name="Roberts R.J."/>
        </authorList>
    </citation>
    <scope>NUCLEOTIDE SEQUENCE [LARGE SCALE GENOMIC DNA]</scope>
    <source>
        <strain evidence="3 4">P</strain>
    </source>
</reference>
<dbReference type="InterPro" id="IPR013229">
    <property type="entry name" value="PEGA"/>
</dbReference>
<gene>
    <name evidence="3" type="ORF">EW093_00510</name>
</gene>
<protein>
    <submittedName>
        <fullName evidence="3">PEGA domain-containing protein</fullName>
    </submittedName>
</protein>
<organism evidence="3 4">
    <name type="scientific">Thiospirochaeta perfilievii</name>
    <dbReference type="NCBI Taxonomy" id="252967"/>
    <lineage>
        <taxon>Bacteria</taxon>
        <taxon>Pseudomonadati</taxon>
        <taxon>Spirochaetota</taxon>
        <taxon>Spirochaetia</taxon>
        <taxon>Spirochaetales</taxon>
        <taxon>Spirochaetaceae</taxon>
        <taxon>Thiospirochaeta</taxon>
    </lineage>
</organism>
<keyword evidence="1" id="KW-0732">Signal</keyword>
<accession>A0A5C1Q8N4</accession>
<sequence>MKKNLIFTLLLLSLSSLFSEDNLFYISDESIYRTSLNEAQYNESKYYTEGTAFTQGLEIYSNTENVYIYFNGKKSLASNISYNSLPSGTYSLQIKKSGYKSIYLLVDIIDGKRTIINVTLAREYGFLRVNVDEPNSVIYLNNIKFDNNNPIPTGSYSLKVKSFGYEEFKTNILIIDNYTKIIDVNLEKAPFKLTSIKTNKDYFNPNAYEGFSSINFYISVNGPGNGNLIIYNVDNEIIHTRSLNFTNWTTKVNFNGGDVNNLLDGFYTVKVETEDQEVSTNFNVDSTLINRNIGIYNGFSGLLNCPTAEINSKPILYNSIGLGYNVGSSTLSLPIFLSITKSDSLQFHGGLEIDLNTVNSESDVNLSLGLLYSYKLSSSRIGLNLNYNFESNQSDEVYNYGNSLIINTPITLNRDSIYFSITPEYHYNFNGFDSVNLSGGVHFDNQKSRSGISVKVNNILDRIDYNYGIEHTILLKNSQSYLGLSLLSDDDFNISFLLSLSNLY</sequence>